<dbReference type="Pfam" id="PF00004">
    <property type="entry name" value="AAA"/>
    <property type="match status" value="1"/>
</dbReference>
<evidence type="ECO:0000259" key="4">
    <source>
        <dbReference type="Pfam" id="PF17862"/>
    </source>
</evidence>
<dbReference type="InterPro" id="IPR003959">
    <property type="entry name" value="ATPase_AAA_core"/>
</dbReference>
<dbReference type="AlphaFoldDB" id="A0AAV9ULV9"/>
<reference evidence="5 6" key="1">
    <citation type="submission" date="2019-10" db="EMBL/GenBank/DDBJ databases">
        <authorList>
            <person name="Palmer J.M."/>
        </authorList>
    </citation>
    <scope>NUCLEOTIDE SEQUENCE [LARGE SCALE GENOMIC DNA]</scope>
    <source>
        <strain evidence="5 6">TWF696</strain>
    </source>
</reference>
<evidence type="ECO:0000256" key="2">
    <source>
        <dbReference type="ARBA" id="ARBA00022840"/>
    </source>
</evidence>
<keyword evidence="2" id="KW-0067">ATP-binding</keyword>
<sequence>MLGSRKAGEKRHIRSMINQFLMEWDGLMTGTNAPFILLATNRPFDLDPAVLRRAPVQILLDVPTIKDRCGILGLLLKNEKLSRDIDPQILAKLTDKFTGSDLKNLCVMAATEAVSQQTEDTVDRVLTRRHFVEAMKTIKPVGLSKTLINEFEKFGQSGKHDEFHDED</sequence>
<dbReference type="EMBL" id="JAVHNQ010000006">
    <property type="protein sequence ID" value="KAK6344060.1"/>
    <property type="molecule type" value="Genomic_DNA"/>
</dbReference>
<keyword evidence="1" id="KW-0547">Nucleotide-binding</keyword>
<organism evidence="5 6">
    <name type="scientific">Orbilia brochopaga</name>
    <dbReference type="NCBI Taxonomy" id="3140254"/>
    <lineage>
        <taxon>Eukaryota</taxon>
        <taxon>Fungi</taxon>
        <taxon>Dikarya</taxon>
        <taxon>Ascomycota</taxon>
        <taxon>Pezizomycotina</taxon>
        <taxon>Orbiliomycetes</taxon>
        <taxon>Orbiliales</taxon>
        <taxon>Orbiliaceae</taxon>
        <taxon>Orbilia</taxon>
    </lineage>
</organism>
<evidence type="ECO:0000313" key="5">
    <source>
        <dbReference type="EMBL" id="KAK6344060.1"/>
    </source>
</evidence>
<dbReference type="GO" id="GO:0005524">
    <property type="term" value="F:ATP binding"/>
    <property type="evidence" value="ECO:0007669"/>
    <property type="project" value="UniProtKB-KW"/>
</dbReference>
<dbReference type="PANTHER" id="PTHR45644:SF56">
    <property type="entry name" value="AAA ATPASE, PUTATIVE (AFU_ORTHOLOGUE AFUA_2G12920)-RELATED"/>
    <property type="match status" value="1"/>
</dbReference>
<proteinExistence type="predicted"/>
<dbReference type="Proteomes" id="UP001375240">
    <property type="component" value="Unassembled WGS sequence"/>
</dbReference>
<dbReference type="GO" id="GO:0005741">
    <property type="term" value="C:mitochondrial outer membrane"/>
    <property type="evidence" value="ECO:0007669"/>
    <property type="project" value="TreeGrafter"/>
</dbReference>
<comment type="caution">
    <text evidence="5">The sequence shown here is derived from an EMBL/GenBank/DDBJ whole genome shotgun (WGS) entry which is preliminary data.</text>
</comment>
<evidence type="ECO:0000313" key="6">
    <source>
        <dbReference type="Proteomes" id="UP001375240"/>
    </source>
</evidence>
<gene>
    <name evidence="5" type="ORF">TWF696_007706</name>
</gene>
<evidence type="ECO:0000259" key="3">
    <source>
        <dbReference type="Pfam" id="PF00004"/>
    </source>
</evidence>
<dbReference type="InterPro" id="IPR027417">
    <property type="entry name" value="P-loop_NTPase"/>
</dbReference>
<name>A0AAV9ULV9_9PEZI</name>
<dbReference type="InterPro" id="IPR041569">
    <property type="entry name" value="AAA_lid_3"/>
</dbReference>
<dbReference type="SUPFAM" id="SSF52540">
    <property type="entry name" value="P-loop containing nucleoside triphosphate hydrolases"/>
    <property type="match status" value="1"/>
</dbReference>
<feature type="domain" description="AAA ATPase AAA+ lid" evidence="4">
    <location>
        <begin position="84"/>
        <end position="119"/>
    </location>
</feature>
<dbReference type="GO" id="GO:0016887">
    <property type="term" value="F:ATP hydrolysis activity"/>
    <property type="evidence" value="ECO:0007669"/>
    <property type="project" value="InterPro"/>
</dbReference>
<accession>A0AAV9ULV9</accession>
<keyword evidence="6" id="KW-1185">Reference proteome</keyword>
<dbReference type="Gene3D" id="3.40.50.300">
    <property type="entry name" value="P-loop containing nucleotide triphosphate hydrolases"/>
    <property type="match status" value="1"/>
</dbReference>
<dbReference type="Gene3D" id="1.10.8.60">
    <property type="match status" value="1"/>
</dbReference>
<feature type="domain" description="ATPase AAA-type core" evidence="3">
    <location>
        <begin position="3"/>
        <end position="60"/>
    </location>
</feature>
<evidence type="ECO:0000256" key="1">
    <source>
        <dbReference type="ARBA" id="ARBA00022741"/>
    </source>
</evidence>
<protein>
    <submittedName>
        <fullName evidence="5">Uncharacterized protein</fullName>
    </submittedName>
</protein>
<dbReference type="PANTHER" id="PTHR45644">
    <property type="entry name" value="AAA ATPASE, PUTATIVE (AFU_ORTHOLOGUE AFUA_2G12920)-RELATED-RELATED"/>
    <property type="match status" value="1"/>
</dbReference>
<dbReference type="Pfam" id="PF17862">
    <property type="entry name" value="AAA_lid_3"/>
    <property type="match status" value="1"/>
</dbReference>
<dbReference type="InterPro" id="IPR051701">
    <property type="entry name" value="Mito_OM_Translocase_MSP1"/>
</dbReference>